<dbReference type="RefSeq" id="WP_278640197.1">
    <property type="nucleotide sequence ID" value="NZ_JAGZMZ010000011.1"/>
</dbReference>
<dbReference type="AlphaFoldDB" id="A0A942W948"/>
<evidence type="ECO:0000259" key="1">
    <source>
        <dbReference type="Pfam" id="PF06725"/>
    </source>
</evidence>
<evidence type="ECO:0000313" key="3">
    <source>
        <dbReference type="Proteomes" id="UP000753219"/>
    </source>
</evidence>
<accession>A0A942W948</accession>
<name>A0A942W948_9FIRM</name>
<dbReference type="GO" id="GO:0004553">
    <property type="term" value="F:hydrolase activity, hydrolyzing O-glycosyl compounds"/>
    <property type="evidence" value="ECO:0007669"/>
    <property type="project" value="InterPro"/>
</dbReference>
<dbReference type="InterPro" id="IPR059180">
    <property type="entry name" value="3D_YorM"/>
</dbReference>
<dbReference type="InterPro" id="IPR010611">
    <property type="entry name" value="3D_dom"/>
</dbReference>
<dbReference type="GO" id="GO:0019867">
    <property type="term" value="C:outer membrane"/>
    <property type="evidence" value="ECO:0007669"/>
    <property type="project" value="InterPro"/>
</dbReference>
<dbReference type="SUPFAM" id="SSF50685">
    <property type="entry name" value="Barwin-like endoglucanases"/>
    <property type="match status" value="1"/>
</dbReference>
<comment type="caution">
    <text evidence="2">The sequence shown here is derived from an EMBL/GenBank/DDBJ whole genome shotgun (WGS) entry which is preliminary data.</text>
</comment>
<dbReference type="Proteomes" id="UP000753219">
    <property type="component" value="Unassembled WGS sequence"/>
</dbReference>
<evidence type="ECO:0000313" key="2">
    <source>
        <dbReference type="EMBL" id="MBS4884236.1"/>
    </source>
</evidence>
<proteinExistence type="predicted"/>
<sequence length="243" mass="26829">MKRKRMLFGVVCSLTLFCNGYSEQIYDDVFGKQRNTAVMHITDANSHLPKDLFQVHNSPIRNNRVLKHIHKVFDKLIINSEIKKTTQSFLKEVQAQQEAERRKRTIPASITTYGIDCVGCQSYNGRGGTAMGIALDAALGVMQPNGEWKAGIQYGGYYIIAADPSIPMCSIFKISNHGLSGAGIQSDQPFYAMVMDRGGAIQGNHFDLYIGLQSANPLQRIYVSTANAELIRYGGSNKQGCAL</sequence>
<dbReference type="EMBL" id="JAGZMZ010000011">
    <property type="protein sequence ID" value="MBS4884236.1"/>
    <property type="molecule type" value="Genomic_DNA"/>
</dbReference>
<feature type="domain" description="3D" evidence="1">
    <location>
        <begin position="160"/>
        <end position="214"/>
    </location>
</feature>
<dbReference type="Pfam" id="PF06725">
    <property type="entry name" value="3D"/>
    <property type="match status" value="1"/>
</dbReference>
<reference evidence="2" key="1">
    <citation type="submission" date="2021-02" db="EMBL/GenBank/DDBJ databases">
        <title>Infant gut strain persistence is associated with maternal origin, phylogeny, and functional potential including surface adhesion and iron acquisition.</title>
        <authorList>
            <person name="Lou Y.C."/>
        </authorList>
    </citation>
    <scope>NUCLEOTIDE SEQUENCE</scope>
    <source>
        <strain evidence="2">L3_108_103G1_dasL3_108_103G1_concoct_2</strain>
    </source>
</reference>
<protein>
    <submittedName>
        <fullName evidence="2">3D domain-containing protein</fullName>
    </submittedName>
</protein>
<dbReference type="InterPro" id="IPR036908">
    <property type="entry name" value="RlpA-like_sf"/>
</dbReference>
<dbReference type="CDD" id="cd14667">
    <property type="entry name" value="3D_containing_proteins"/>
    <property type="match status" value="1"/>
</dbReference>
<gene>
    <name evidence="2" type="ORF">KHZ85_05665</name>
</gene>
<organism evidence="2 3">
    <name type="scientific">Amedibacillus dolichus</name>
    <dbReference type="NCBI Taxonomy" id="31971"/>
    <lineage>
        <taxon>Bacteria</taxon>
        <taxon>Bacillati</taxon>
        <taxon>Bacillota</taxon>
        <taxon>Erysipelotrichia</taxon>
        <taxon>Erysipelotrichales</taxon>
        <taxon>Erysipelotrichaceae</taxon>
        <taxon>Amedibacillus</taxon>
    </lineage>
</organism>
<dbReference type="GO" id="GO:0009254">
    <property type="term" value="P:peptidoglycan turnover"/>
    <property type="evidence" value="ECO:0007669"/>
    <property type="project" value="InterPro"/>
</dbReference>